<dbReference type="RefSeq" id="XP_026605103.1">
    <property type="nucleotide sequence ID" value="XM_026746107.1"/>
</dbReference>
<dbReference type="Proteomes" id="UP000256690">
    <property type="component" value="Unassembled WGS sequence"/>
</dbReference>
<evidence type="ECO:0000313" key="2">
    <source>
        <dbReference type="Proteomes" id="UP000256690"/>
    </source>
</evidence>
<dbReference type="EMBL" id="PVWQ01000004">
    <property type="protein sequence ID" value="RDW83765.1"/>
    <property type="molecule type" value="Genomic_DNA"/>
</dbReference>
<gene>
    <name evidence="1" type="ORF">DSM5745_04091</name>
</gene>
<keyword evidence="2" id="KW-1185">Reference proteome</keyword>
<name>A0A3D8SBQ5_9EURO</name>
<comment type="caution">
    <text evidence="1">The sequence shown here is derived from an EMBL/GenBank/DDBJ whole genome shotgun (WGS) entry which is preliminary data.</text>
</comment>
<evidence type="ECO:0000313" key="1">
    <source>
        <dbReference type="EMBL" id="RDW83765.1"/>
    </source>
</evidence>
<dbReference type="GeneID" id="38114461"/>
<dbReference type="STRING" id="1810919.A0A3D8SBQ5"/>
<accession>A0A3D8SBQ5</accession>
<dbReference type="InterPro" id="IPR036770">
    <property type="entry name" value="Ankyrin_rpt-contain_sf"/>
</dbReference>
<organism evidence="1 2">
    <name type="scientific">Aspergillus mulundensis</name>
    <dbReference type="NCBI Taxonomy" id="1810919"/>
    <lineage>
        <taxon>Eukaryota</taxon>
        <taxon>Fungi</taxon>
        <taxon>Dikarya</taxon>
        <taxon>Ascomycota</taxon>
        <taxon>Pezizomycotina</taxon>
        <taxon>Eurotiomycetes</taxon>
        <taxon>Eurotiomycetidae</taxon>
        <taxon>Eurotiales</taxon>
        <taxon>Aspergillaceae</taxon>
        <taxon>Aspergillus</taxon>
        <taxon>Aspergillus subgen. Nidulantes</taxon>
    </lineage>
</organism>
<dbReference type="AlphaFoldDB" id="A0A3D8SBQ5"/>
<reference evidence="1 2" key="1">
    <citation type="journal article" date="2018" name="IMA Fungus">
        <title>IMA Genome-F 9: Draft genome sequence of Annulohypoxylon stygium, Aspergillus mulundensis, Berkeleyomyces basicola (syn. Thielaviopsis basicola), Ceratocystis smalleyi, two Cercospora beticola strains, Coleophoma cylindrospora, Fusarium fracticaudum, Phialophora cf. hyalina, and Morchella septimelata.</title>
        <authorList>
            <person name="Wingfield B.D."/>
            <person name="Bills G.F."/>
            <person name="Dong Y."/>
            <person name="Huang W."/>
            <person name="Nel W.J."/>
            <person name="Swalarsk-Parry B.S."/>
            <person name="Vaghefi N."/>
            <person name="Wilken P.M."/>
            <person name="An Z."/>
            <person name="de Beer Z.W."/>
            <person name="De Vos L."/>
            <person name="Chen L."/>
            <person name="Duong T.A."/>
            <person name="Gao Y."/>
            <person name="Hammerbacher A."/>
            <person name="Kikkert J.R."/>
            <person name="Li Y."/>
            <person name="Li H."/>
            <person name="Li K."/>
            <person name="Li Q."/>
            <person name="Liu X."/>
            <person name="Ma X."/>
            <person name="Naidoo K."/>
            <person name="Pethybridge S.J."/>
            <person name="Sun J."/>
            <person name="Steenkamp E.T."/>
            <person name="van der Nest M.A."/>
            <person name="van Wyk S."/>
            <person name="Wingfield M.J."/>
            <person name="Xiong C."/>
            <person name="Yue Q."/>
            <person name="Zhang X."/>
        </authorList>
    </citation>
    <scope>NUCLEOTIDE SEQUENCE [LARGE SCALE GENOMIC DNA]</scope>
    <source>
        <strain evidence="1 2">DSM 5745</strain>
    </source>
</reference>
<dbReference type="SUPFAM" id="SSF48403">
    <property type="entry name" value="Ankyrin repeat"/>
    <property type="match status" value="1"/>
</dbReference>
<sequence length="327" mass="36461">MVSFQALPQELKNQVLQFYLDDLKAQARQTTAEASKESSRFLQLRSVCRSLCATINRLLPLSDEFQVLADKCVPLARLQLLLLVRKGSANEHLLVTAIREASELVIAAKGNKAPTQQGREDTWRTVCSGVTEALLSRPLSSVSLRNQSDNTEWMPFLKLQSDRERRKFYSTTALNPEAGIGSAAKRVYELVILTAARRGNLEKVRALLKVHNVDDLSDSALDRHGNSIHHCAAASGDADLFLYCFVHFKNAWKENKRGLTPMAMAANLGRIELVEEVCRRYSSTGIIPPDRRNPTKLCGPVEIKDMMDAAAAGGQTAVLEYLKRYIY</sequence>
<dbReference type="Gene3D" id="1.25.40.20">
    <property type="entry name" value="Ankyrin repeat-containing domain"/>
    <property type="match status" value="1"/>
</dbReference>
<dbReference type="OrthoDB" id="539213at2759"/>
<protein>
    <submittedName>
        <fullName evidence="1">Uncharacterized protein</fullName>
    </submittedName>
</protein>
<proteinExistence type="predicted"/>